<dbReference type="AlphaFoldDB" id="A0A0U1KZ52"/>
<dbReference type="Gene3D" id="1.10.3210.10">
    <property type="entry name" value="Hypothetical protein af1432"/>
    <property type="match status" value="1"/>
</dbReference>
<dbReference type="SUPFAM" id="SSF109604">
    <property type="entry name" value="HD-domain/PDEase-like"/>
    <property type="match status" value="1"/>
</dbReference>
<name>A0A0U1KZ52_9FIRM</name>
<dbReference type="EMBL" id="CTRP01000011">
    <property type="protein sequence ID" value="CQR72700.1"/>
    <property type="molecule type" value="Genomic_DNA"/>
</dbReference>
<keyword evidence="1" id="KW-1133">Transmembrane helix</keyword>
<evidence type="ECO:0000259" key="2">
    <source>
        <dbReference type="PROSITE" id="PS51832"/>
    </source>
</evidence>
<dbReference type="Pfam" id="PF13487">
    <property type="entry name" value="HD_5"/>
    <property type="match status" value="1"/>
</dbReference>
<keyword evidence="1" id="KW-0472">Membrane</keyword>
<evidence type="ECO:0000256" key="1">
    <source>
        <dbReference type="SAM" id="Phobius"/>
    </source>
</evidence>
<dbReference type="NCBIfam" id="TIGR00277">
    <property type="entry name" value="HDIG"/>
    <property type="match status" value="1"/>
</dbReference>
<dbReference type="InterPro" id="IPR006675">
    <property type="entry name" value="HDIG_dom"/>
</dbReference>
<reference evidence="4" key="1">
    <citation type="submission" date="2015-03" db="EMBL/GenBank/DDBJ databases">
        <authorList>
            <person name="Nijsse Bart"/>
        </authorList>
    </citation>
    <scope>NUCLEOTIDE SEQUENCE [LARGE SCALE GENOMIC DNA]</scope>
</reference>
<dbReference type="Gene3D" id="6.10.340.10">
    <property type="match status" value="1"/>
</dbReference>
<keyword evidence="4" id="KW-1185">Reference proteome</keyword>
<feature type="transmembrane region" description="Helical" evidence="1">
    <location>
        <begin position="178"/>
        <end position="201"/>
    </location>
</feature>
<protein>
    <submittedName>
        <fullName evidence="3">HD-GYP domain</fullName>
    </submittedName>
</protein>
<dbReference type="InterPro" id="IPR037522">
    <property type="entry name" value="HD_GYP_dom"/>
</dbReference>
<dbReference type="PROSITE" id="PS51832">
    <property type="entry name" value="HD_GYP"/>
    <property type="match status" value="1"/>
</dbReference>
<feature type="domain" description="HD-GYP" evidence="2">
    <location>
        <begin position="249"/>
        <end position="439"/>
    </location>
</feature>
<evidence type="ECO:0000313" key="4">
    <source>
        <dbReference type="Proteomes" id="UP000049855"/>
    </source>
</evidence>
<keyword evidence="1" id="KW-0812">Transmembrane</keyword>
<organism evidence="3 4">
    <name type="scientific">Sporomusa ovata</name>
    <dbReference type="NCBI Taxonomy" id="2378"/>
    <lineage>
        <taxon>Bacteria</taxon>
        <taxon>Bacillati</taxon>
        <taxon>Bacillota</taxon>
        <taxon>Negativicutes</taxon>
        <taxon>Selenomonadales</taxon>
        <taxon>Sporomusaceae</taxon>
        <taxon>Sporomusa</taxon>
    </lineage>
</organism>
<sequence length="439" mass="49733">MFLVFTVTVLALTYQLEKNIADSHIELVKDELKSIAAITAVSINGDFVDDLREPEQQKTEQYMAIKRFFAQLMEANQKINDIYIMRKGATNKELVFLVDADPDPAEFDELYDAEVAPEMISGFSRPAVDAEFTTDKWGMTLSGYAPVKNSRGETVAIIGIDYDARSIQDGIGQRQKQILLYSLVSMVIMLFISLILAKSIISRLNRVKRAVDIILEDERHTTQFYKEKDEVNLLASRVNKLIQKFTVEKEQILISIIMTLVNTLEVRDQYTHGHSTEVALMATDIMDKLNMDTEEKFMINFAALLHDIGKIGIKDTVLNKTGKLTDAESNIIKQHTVIGAKILEEIPSLNQIQQIVKHHHERYDGRGYPSGLAGQDIFLGSRIIAVADSFQAMISDRPYRKGMSQAVAMEELERNKGTQFDPEIVDVFLEICRAKKYKI</sequence>
<proteinExistence type="predicted"/>
<accession>A0A0U1KZ52</accession>
<dbReference type="CDD" id="cd00077">
    <property type="entry name" value="HDc"/>
    <property type="match status" value="1"/>
</dbReference>
<dbReference type="InterPro" id="IPR003607">
    <property type="entry name" value="HD/PDEase_dom"/>
</dbReference>
<evidence type="ECO:0000313" key="3">
    <source>
        <dbReference type="EMBL" id="CQR72700.1"/>
    </source>
</evidence>
<gene>
    <name evidence="3" type="ORF">SpAn4DRAFT_3160</name>
</gene>
<dbReference type="SMART" id="SM00471">
    <property type="entry name" value="HDc"/>
    <property type="match status" value="1"/>
</dbReference>
<dbReference type="Proteomes" id="UP000049855">
    <property type="component" value="Unassembled WGS sequence"/>
</dbReference>
<dbReference type="PANTHER" id="PTHR43155">
    <property type="entry name" value="CYCLIC DI-GMP PHOSPHODIESTERASE PA4108-RELATED"/>
    <property type="match status" value="1"/>
</dbReference>